<keyword evidence="7 9" id="KW-0005">Acetoin biosynthesis</keyword>
<dbReference type="CDD" id="cd17299">
    <property type="entry name" value="acetolactate_decarboxylase"/>
    <property type="match status" value="1"/>
</dbReference>
<reference evidence="11" key="1">
    <citation type="journal article" date="2019" name="Int. J. Syst. Evol. Microbiol.">
        <title>The Global Catalogue of Microorganisms (GCM) 10K type strain sequencing project: providing services to taxonomists for standard genome sequencing and annotation.</title>
        <authorList>
            <consortium name="The Broad Institute Genomics Platform"/>
            <consortium name="The Broad Institute Genome Sequencing Center for Infectious Disease"/>
            <person name="Wu L."/>
            <person name="Ma J."/>
        </authorList>
    </citation>
    <scope>NUCLEOTIDE SEQUENCE [LARGE SCALE GENOMIC DNA]</scope>
    <source>
        <strain evidence="11">JCM 18200</strain>
    </source>
</reference>
<evidence type="ECO:0000256" key="5">
    <source>
        <dbReference type="ARBA" id="ARBA00020164"/>
    </source>
</evidence>
<accession>A0ABP9B334</accession>
<dbReference type="Gene3D" id="3.30.1330.80">
    <property type="entry name" value="Hypothetical protein, similar to alpha- acetolactate decarboxylase, domain 2"/>
    <property type="match status" value="2"/>
</dbReference>
<evidence type="ECO:0000256" key="9">
    <source>
        <dbReference type="PIRNR" id="PIRNR001332"/>
    </source>
</evidence>
<comment type="catalytic activity">
    <reaction evidence="1 9">
        <text>(2S)-2-acetolactate + H(+) = (R)-acetoin + CO2</text>
        <dbReference type="Rhea" id="RHEA:21580"/>
        <dbReference type="ChEBI" id="CHEBI:15378"/>
        <dbReference type="ChEBI" id="CHEBI:15686"/>
        <dbReference type="ChEBI" id="CHEBI:16526"/>
        <dbReference type="ChEBI" id="CHEBI:58476"/>
        <dbReference type="EC" id="4.1.1.5"/>
    </reaction>
</comment>
<protein>
    <recommendedName>
        <fullName evidence="5 9">Alpha-acetolactate decarboxylase</fullName>
        <ecNumber evidence="4 9">4.1.1.5</ecNumber>
    </recommendedName>
</protein>
<dbReference type="Pfam" id="PF03306">
    <property type="entry name" value="AAL_decarboxy"/>
    <property type="match status" value="1"/>
</dbReference>
<dbReference type="PIRSF" id="PIRSF001332">
    <property type="entry name" value="Acetolac_decarb"/>
    <property type="match status" value="1"/>
</dbReference>
<dbReference type="EMBL" id="BAABIQ010000022">
    <property type="protein sequence ID" value="GAA4789923.1"/>
    <property type="molecule type" value="Genomic_DNA"/>
</dbReference>
<dbReference type="RefSeq" id="WP_345231372.1">
    <property type="nucleotide sequence ID" value="NZ_BAABIQ010000022.1"/>
</dbReference>
<gene>
    <name evidence="10" type="primary">budA</name>
    <name evidence="10" type="ORF">GCM10023231_17340</name>
</gene>
<evidence type="ECO:0000256" key="4">
    <source>
        <dbReference type="ARBA" id="ARBA00013204"/>
    </source>
</evidence>
<comment type="pathway">
    <text evidence="2 9">Polyol metabolism; (R,R)-butane-2,3-diol biosynthesis; (R,R)-butane-2,3-diol from pyruvate: step 2/3.</text>
</comment>
<evidence type="ECO:0000313" key="11">
    <source>
        <dbReference type="Proteomes" id="UP001501411"/>
    </source>
</evidence>
<evidence type="ECO:0000313" key="10">
    <source>
        <dbReference type="EMBL" id="GAA4789923.1"/>
    </source>
</evidence>
<dbReference type="PANTHER" id="PTHR35524">
    <property type="entry name" value="ALPHA-ACETOLACTATE DECARBOXYLASE"/>
    <property type="match status" value="1"/>
</dbReference>
<comment type="similarity">
    <text evidence="3 9">Belongs to the alpha-acetolactate decarboxylase family.</text>
</comment>
<name>A0ABP9B334_9SPHI</name>
<organism evidence="10 11">
    <name type="scientific">Olivibacter ginsenosidimutans</name>
    <dbReference type="NCBI Taxonomy" id="1176537"/>
    <lineage>
        <taxon>Bacteria</taxon>
        <taxon>Pseudomonadati</taxon>
        <taxon>Bacteroidota</taxon>
        <taxon>Sphingobacteriia</taxon>
        <taxon>Sphingobacteriales</taxon>
        <taxon>Sphingobacteriaceae</taxon>
        <taxon>Olivibacter</taxon>
    </lineage>
</organism>
<evidence type="ECO:0000256" key="8">
    <source>
        <dbReference type="ARBA" id="ARBA00023239"/>
    </source>
</evidence>
<proteinExistence type="inferred from homology"/>
<dbReference type="PANTHER" id="PTHR35524:SF1">
    <property type="entry name" value="ALPHA-ACETOLACTATE DECARBOXYLASE"/>
    <property type="match status" value="1"/>
</dbReference>
<comment type="caution">
    <text evidence="10">The sequence shown here is derived from an EMBL/GenBank/DDBJ whole genome shotgun (WGS) entry which is preliminary data.</text>
</comment>
<dbReference type="EC" id="4.1.1.5" evidence="4 9"/>
<evidence type="ECO:0000256" key="7">
    <source>
        <dbReference type="ARBA" id="ARBA00023061"/>
    </source>
</evidence>
<sequence>MNTKINKLVMPVAGIISLLSCSNPSDKTVSTVDANHDKVWHYSIIDAMRRGIYEGTHTVEELKNHGDFGLGTFNHLNGELIALDGVIYRIPPSGLVEVAADTLKSPFTSLSFFKAEQKKSIRFSGNFEELQKQILAMLPSKNLPYAIKVEGIWNEITVGGADPIPATDTTALATLMETRPQYNAKMLKGTMVGYFTPSVMSNIDLSPFHFHFISQDKKFAGHLMTGVLKDAEVLISVDEKTGYDVELLNQNQRFKSLEFQNRNGAATY</sequence>
<dbReference type="SUPFAM" id="SSF117856">
    <property type="entry name" value="AF0104/ALDC/Ptd012-like"/>
    <property type="match status" value="1"/>
</dbReference>
<keyword evidence="8 9" id="KW-0456">Lyase</keyword>
<keyword evidence="6 9" id="KW-0210">Decarboxylase</keyword>
<evidence type="ECO:0000256" key="2">
    <source>
        <dbReference type="ARBA" id="ARBA00005170"/>
    </source>
</evidence>
<evidence type="ECO:0000256" key="6">
    <source>
        <dbReference type="ARBA" id="ARBA00022793"/>
    </source>
</evidence>
<dbReference type="InterPro" id="IPR005128">
    <property type="entry name" value="Acetolactate_a_deCO2ase"/>
</dbReference>
<keyword evidence="11" id="KW-1185">Reference proteome</keyword>
<evidence type="ECO:0000256" key="1">
    <source>
        <dbReference type="ARBA" id="ARBA00001784"/>
    </source>
</evidence>
<dbReference type="PROSITE" id="PS51257">
    <property type="entry name" value="PROKAR_LIPOPROTEIN"/>
    <property type="match status" value="1"/>
</dbReference>
<dbReference type="Proteomes" id="UP001501411">
    <property type="component" value="Unassembled WGS sequence"/>
</dbReference>
<evidence type="ECO:0000256" key="3">
    <source>
        <dbReference type="ARBA" id="ARBA00007106"/>
    </source>
</evidence>